<protein>
    <recommendedName>
        <fullName evidence="2 7">Protein RecA</fullName>
    </recommendedName>
    <alternativeName>
        <fullName evidence="7 8">Recombinase A</fullName>
    </alternativeName>
</protein>
<dbReference type="InterPro" id="IPR023400">
    <property type="entry name" value="RecA_C_sf"/>
</dbReference>
<feature type="binding site" evidence="7">
    <location>
        <begin position="72"/>
        <end position="79"/>
    </location>
    <ligand>
        <name>ATP</name>
        <dbReference type="ChEBI" id="CHEBI:30616"/>
    </ligand>
</feature>
<comment type="function">
    <text evidence="7">Can catalyze the hydrolysis of ATP in the presence of single-stranded DNA, the ATP-dependent uptake of single-stranded DNA by duplex DNA, and the ATP-dependent hybridization of homologous single-stranded DNAs. It interacts with LexA causing its activation and leading to its autocatalytic cleavage.</text>
</comment>
<dbReference type="GO" id="GO:0005524">
    <property type="term" value="F:ATP binding"/>
    <property type="evidence" value="ECO:0007669"/>
    <property type="project" value="UniProtKB-UniRule"/>
</dbReference>
<evidence type="ECO:0000256" key="3">
    <source>
        <dbReference type="ARBA" id="ARBA00022741"/>
    </source>
</evidence>
<dbReference type="Pfam" id="PF00154">
    <property type="entry name" value="RecA_N"/>
    <property type="match status" value="1"/>
</dbReference>
<dbReference type="PANTHER" id="PTHR45900:SF1">
    <property type="entry name" value="MITOCHONDRIAL DNA REPAIR PROTEIN RECA HOMOLOG-RELATED"/>
    <property type="match status" value="1"/>
</dbReference>
<keyword evidence="4 7" id="KW-0067">ATP-binding</keyword>
<dbReference type="GO" id="GO:0003697">
    <property type="term" value="F:single-stranded DNA binding"/>
    <property type="evidence" value="ECO:0007669"/>
    <property type="project" value="UniProtKB-UniRule"/>
</dbReference>
<feature type="domain" description="RecA family profile 2" evidence="12">
    <location>
        <begin position="206"/>
        <end position="279"/>
    </location>
</feature>
<dbReference type="InterPro" id="IPR020588">
    <property type="entry name" value="RecA_ATP-bd"/>
</dbReference>
<dbReference type="InterPro" id="IPR020584">
    <property type="entry name" value="DNA_recomb/repair_RecA_CS"/>
</dbReference>
<dbReference type="GO" id="GO:0009432">
    <property type="term" value="P:SOS response"/>
    <property type="evidence" value="ECO:0007669"/>
    <property type="project" value="UniProtKB-UniRule"/>
</dbReference>
<evidence type="ECO:0000259" key="12">
    <source>
        <dbReference type="PROSITE" id="PS50163"/>
    </source>
</evidence>
<dbReference type="GO" id="GO:0003684">
    <property type="term" value="F:damaged DNA binding"/>
    <property type="evidence" value="ECO:0007669"/>
    <property type="project" value="UniProtKB-UniRule"/>
</dbReference>
<keyword evidence="3 7" id="KW-0547">Nucleotide-binding</keyword>
<evidence type="ECO:0000313" key="14">
    <source>
        <dbReference type="Proteomes" id="UP000034333"/>
    </source>
</evidence>
<dbReference type="InterPro" id="IPR049261">
    <property type="entry name" value="RecA-like_C"/>
</dbReference>
<dbReference type="InterPro" id="IPR013765">
    <property type="entry name" value="DNA_recomb/repair_RecA"/>
</dbReference>
<proteinExistence type="inferred from homology"/>
<dbReference type="Proteomes" id="UP000034333">
    <property type="component" value="Unassembled WGS sequence"/>
</dbReference>
<dbReference type="InterPro" id="IPR027417">
    <property type="entry name" value="P-loop_NTPase"/>
</dbReference>
<dbReference type="PROSITE" id="PS50163">
    <property type="entry name" value="RECA_3"/>
    <property type="match status" value="1"/>
</dbReference>
<accession>A0A0G0HAA5</accession>
<feature type="domain" description="RecA family profile 1" evidence="11">
    <location>
        <begin position="42"/>
        <end position="201"/>
    </location>
</feature>
<evidence type="ECO:0000256" key="7">
    <source>
        <dbReference type="HAMAP-Rule" id="MF_00268"/>
    </source>
</evidence>
<evidence type="ECO:0000256" key="4">
    <source>
        <dbReference type="ARBA" id="ARBA00022840"/>
    </source>
</evidence>
<sequence length="356" mass="38796">MAKHTNEEVKEKLKAAESAIEQIKSKFGEGAIMTFGEGRTTKVDAVPTGCLSLDIALGVGGVPRGRVIEIYGPESSGKTTLSQHVIAEVQKLGGIAAFVDAEHAFDPDYAKKIGININELLISQPDTGEQALDIVETLVRSNAVDIIVVDSVAALVPRAEIEGDMGDSHMGLQARLMSQALRKLTGIISKSKTVLIFINQTRMKIGIVFGNPETTTGGMALKFYSSIRIEIRRAAQIKQGDKIIGNRVKVKIVKNKVAAPFRTTEFDIMYNEGISLSGDTLDTAVLYKVVEKRGNSYIYHDEKLGVGREVAKRYIKDNPKLLKQMRAEVMEAVEKGEAPDEEEINDTNDAPPPVTE</sequence>
<keyword evidence="6 7" id="KW-0233">DNA recombination</keyword>
<comment type="similarity">
    <text evidence="1 7 9">Belongs to the RecA family.</text>
</comment>
<dbReference type="PRINTS" id="PR00142">
    <property type="entry name" value="RECA"/>
</dbReference>
<feature type="region of interest" description="Disordered" evidence="10">
    <location>
        <begin position="334"/>
        <end position="356"/>
    </location>
</feature>
<keyword evidence="7 9" id="KW-0227">DNA damage</keyword>
<dbReference type="HAMAP" id="MF_00268">
    <property type="entry name" value="RecA"/>
    <property type="match status" value="1"/>
</dbReference>
<dbReference type="FunFam" id="3.40.50.300:FF:000087">
    <property type="entry name" value="Recombinase RecA"/>
    <property type="match status" value="1"/>
</dbReference>
<dbReference type="InterPro" id="IPR020587">
    <property type="entry name" value="RecA_monomer-monomer_interface"/>
</dbReference>
<dbReference type="Gene3D" id="3.40.50.300">
    <property type="entry name" value="P-loop containing nucleotide triphosphate hydrolases"/>
    <property type="match status" value="1"/>
</dbReference>
<dbReference type="PROSITE" id="PS50162">
    <property type="entry name" value="RECA_2"/>
    <property type="match status" value="1"/>
</dbReference>
<keyword evidence="7 8" id="KW-0234">DNA repair</keyword>
<dbReference type="AlphaFoldDB" id="A0A0G0HAA5"/>
<dbReference type="SMART" id="SM00382">
    <property type="entry name" value="AAA"/>
    <property type="match status" value="1"/>
</dbReference>
<dbReference type="GO" id="GO:0006310">
    <property type="term" value="P:DNA recombination"/>
    <property type="evidence" value="ECO:0007669"/>
    <property type="project" value="UniProtKB-UniRule"/>
</dbReference>
<evidence type="ECO:0000256" key="5">
    <source>
        <dbReference type="ARBA" id="ARBA00023125"/>
    </source>
</evidence>
<keyword evidence="7 8" id="KW-0742">SOS response</keyword>
<dbReference type="NCBIfam" id="TIGR02012">
    <property type="entry name" value="tigrfam_recA"/>
    <property type="match status" value="1"/>
</dbReference>
<dbReference type="GO" id="GO:0140664">
    <property type="term" value="F:ATP-dependent DNA damage sensor activity"/>
    <property type="evidence" value="ECO:0007669"/>
    <property type="project" value="InterPro"/>
</dbReference>
<evidence type="ECO:0000256" key="10">
    <source>
        <dbReference type="SAM" id="MobiDB-lite"/>
    </source>
</evidence>
<dbReference type="GO" id="GO:0005829">
    <property type="term" value="C:cytosol"/>
    <property type="evidence" value="ECO:0007669"/>
    <property type="project" value="TreeGrafter"/>
</dbReference>
<keyword evidence="7" id="KW-0963">Cytoplasm</keyword>
<evidence type="ECO:0000256" key="1">
    <source>
        <dbReference type="ARBA" id="ARBA00009391"/>
    </source>
</evidence>
<dbReference type="PANTHER" id="PTHR45900">
    <property type="entry name" value="RECA"/>
    <property type="match status" value="1"/>
</dbReference>
<dbReference type="GO" id="GO:0006281">
    <property type="term" value="P:DNA repair"/>
    <property type="evidence" value="ECO:0007669"/>
    <property type="project" value="UniProtKB-UniRule"/>
</dbReference>
<dbReference type="Pfam" id="PF21096">
    <property type="entry name" value="RecA_C"/>
    <property type="match status" value="1"/>
</dbReference>
<dbReference type="SUPFAM" id="SSF52540">
    <property type="entry name" value="P-loop containing nucleoside triphosphate hydrolases"/>
    <property type="match status" value="1"/>
</dbReference>
<dbReference type="SUPFAM" id="SSF54752">
    <property type="entry name" value="RecA protein, C-terminal domain"/>
    <property type="match status" value="1"/>
</dbReference>
<dbReference type="STRING" id="1619036.US58_C0023G0012"/>
<dbReference type="InterPro" id="IPR049428">
    <property type="entry name" value="RecA-like_N"/>
</dbReference>
<dbReference type="PATRIC" id="fig|1619036.3.peg.628"/>
<dbReference type="PROSITE" id="PS00321">
    <property type="entry name" value="RECA_1"/>
    <property type="match status" value="1"/>
</dbReference>
<dbReference type="InterPro" id="IPR003593">
    <property type="entry name" value="AAA+_ATPase"/>
</dbReference>
<gene>
    <name evidence="7" type="primary">recA</name>
    <name evidence="13" type="ORF">US58_C0023G0012</name>
</gene>
<organism evidence="13 14">
    <name type="scientific">Candidatus Magasanikbacteria bacterium GW2011_GWA2_37_8</name>
    <dbReference type="NCBI Taxonomy" id="1619036"/>
    <lineage>
        <taxon>Bacteria</taxon>
        <taxon>Candidatus Magasanikiibacteriota</taxon>
    </lineage>
</organism>
<name>A0A0G0HAA5_9BACT</name>
<evidence type="ECO:0000259" key="11">
    <source>
        <dbReference type="PROSITE" id="PS50162"/>
    </source>
</evidence>
<evidence type="ECO:0000313" key="13">
    <source>
        <dbReference type="EMBL" id="KKQ40178.1"/>
    </source>
</evidence>
<evidence type="ECO:0000256" key="2">
    <source>
        <dbReference type="ARBA" id="ARBA00015553"/>
    </source>
</evidence>
<evidence type="ECO:0000256" key="6">
    <source>
        <dbReference type="ARBA" id="ARBA00023172"/>
    </source>
</evidence>
<evidence type="ECO:0000256" key="8">
    <source>
        <dbReference type="RuleBase" id="RU000526"/>
    </source>
</evidence>
<comment type="caution">
    <text evidence="13">The sequence shown here is derived from an EMBL/GenBank/DDBJ whole genome shotgun (WGS) entry which is preliminary data.</text>
</comment>
<keyword evidence="5 7" id="KW-0238">DNA-binding</keyword>
<evidence type="ECO:0000256" key="9">
    <source>
        <dbReference type="RuleBase" id="RU004527"/>
    </source>
</evidence>
<dbReference type="CDD" id="cd00983">
    <property type="entry name" value="RecA"/>
    <property type="match status" value="1"/>
</dbReference>
<reference evidence="13 14" key="1">
    <citation type="journal article" date="2015" name="Nature">
        <title>rRNA introns, odd ribosomes, and small enigmatic genomes across a large radiation of phyla.</title>
        <authorList>
            <person name="Brown C.T."/>
            <person name="Hug L.A."/>
            <person name="Thomas B.C."/>
            <person name="Sharon I."/>
            <person name="Castelle C.J."/>
            <person name="Singh A."/>
            <person name="Wilkins M.J."/>
            <person name="Williams K.H."/>
            <person name="Banfield J.F."/>
        </authorList>
    </citation>
    <scope>NUCLEOTIDE SEQUENCE [LARGE SCALE GENOMIC DNA]</scope>
</reference>
<dbReference type="EMBL" id="LBTN01000023">
    <property type="protein sequence ID" value="KKQ40178.1"/>
    <property type="molecule type" value="Genomic_DNA"/>
</dbReference>
<comment type="subcellular location">
    <subcellularLocation>
        <location evidence="7">Cytoplasm</location>
    </subcellularLocation>
</comment>